<proteinExistence type="predicted"/>
<name>A0ABT4D114_9CLOT</name>
<protein>
    <submittedName>
        <fullName evidence="1">Uncharacterized protein</fullName>
    </submittedName>
</protein>
<dbReference type="RefSeq" id="WP_268040018.1">
    <property type="nucleotide sequence ID" value="NZ_JAPQER010000002.1"/>
</dbReference>
<gene>
    <name evidence="1" type="ORF">OW763_05190</name>
</gene>
<keyword evidence="2" id="KW-1185">Reference proteome</keyword>
<accession>A0ABT4D114</accession>
<dbReference type="EMBL" id="JAPQER010000002">
    <property type="protein sequence ID" value="MCY6483743.1"/>
    <property type="molecule type" value="Genomic_DNA"/>
</dbReference>
<sequence length="255" mass="30296">MLKRDVILKISKNNIVSMKLRTERNILKNKRRAGKLIFENLKDLEVCIKNRNVYVLVEGEEVYIKYMVVPKVDKYKLDVIVENQLVYLYGNKADKIFYTYTIWNDKGNELEVLVFCINCDNLKVLEKCINNKIKSINLIQFNFLNYFNKCILEKNYVLIFNFNKDTYLLGICRKKIVANKIIKFNNKKCTLIIEGFNYIIDKLSIYNCKITKIYSANFNEEQFKKYIESQNKFKYVELGGIKDDGLIKSFIVNRR</sequence>
<reference evidence="1" key="1">
    <citation type="submission" date="2022-12" db="EMBL/GenBank/DDBJ databases">
        <authorList>
            <person name="Wang J."/>
        </authorList>
    </citation>
    <scope>NUCLEOTIDE SEQUENCE</scope>
    <source>
        <strain evidence="1">HY-45-18</strain>
    </source>
</reference>
<comment type="caution">
    <text evidence="1">The sequence shown here is derived from an EMBL/GenBank/DDBJ whole genome shotgun (WGS) entry which is preliminary data.</text>
</comment>
<dbReference type="Proteomes" id="UP001078443">
    <property type="component" value="Unassembled WGS sequence"/>
</dbReference>
<organism evidence="1 2">
    <name type="scientific">Clostridium aestuarii</name>
    <dbReference type="NCBI Taxonomy" id="338193"/>
    <lineage>
        <taxon>Bacteria</taxon>
        <taxon>Bacillati</taxon>
        <taxon>Bacillota</taxon>
        <taxon>Clostridia</taxon>
        <taxon>Eubacteriales</taxon>
        <taxon>Clostridiaceae</taxon>
        <taxon>Clostridium</taxon>
    </lineage>
</organism>
<evidence type="ECO:0000313" key="2">
    <source>
        <dbReference type="Proteomes" id="UP001078443"/>
    </source>
</evidence>
<evidence type="ECO:0000313" key="1">
    <source>
        <dbReference type="EMBL" id="MCY6483743.1"/>
    </source>
</evidence>